<evidence type="ECO:0000256" key="1">
    <source>
        <dbReference type="SAM" id="SignalP"/>
    </source>
</evidence>
<proteinExistence type="predicted"/>
<protein>
    <recommendedName>
        <fullName evidence="4">ASST-domain-containing protein</fullName>
    </recommendedName>
</protein>
<evidence type="ECO:0000313" key="3">
    <source>
        <dbReference type="Proteomes" id="UP000799772"/>
    </source>
</evidence>
<dbReference type="Pfam" id="PF14269">
    <property type="entry name" value="Arylsulfotran_2"/>
    <property type="match status" value="1"/>
</dbReference>
<accession>A0A9P4M3X8</accession>
<dbReference type="PANTHER" id="PTHR35340:SF6">
    <property type="entry name" value="ASST-DOMAIN-CONTAINING PROTEIN"/>
    <property type="match status" value="1"/>
</dbReference>
<dbReference type="EMBL" id="ML978130">
    <property type="protein sequence ID" value="KAF2096208.1"/>
    <property type="molecule type" value="Genomic_DNA"/>
</dbReference>
<sequence>MKLRNNALSTPAILSVTLGSVLAAPPTEKELCSANSVEVINNHPETWPYQSFVSSERNPPWLSINRTGEALAPGFIFLAQDAGFSNSSIKEQSPLIMTSDGNLVWAGPRVSGTTNFRTQTLFGEPVLTFWEGSGAAANSQNAGHGFGSVRIFDKSYKQIYNVCPKLDIVLPPGATASCKADIHESYITEQNTILVTAYNITTTDLTSVGGPKKGYVYDSLAVEVDVKTGEVLWTWSPVAHVPVNASHLPLDGAGQNTSNPWDWFHMNSIQPFEGNYLINSRSAWSTYLVKPSGEIIWHINGEDGGDFGKLPDGGHFSWQHMARIERESSNKVKLHYFANNNDEPVTTVPSTGVELCLTLPPDPSNPPELLKDLSDPKNPVVVYAEGSYTPLENGNTLMGYGVQPFIKEFGPNPTGADVRWSAQFGFDPYGAGSYRAYKSEWSAIPSTKPSLVAKKITGSDKLTSCAGSSKLRGYVSWNGATDVEEYKVYAGDSKTDLKEVGEVLKRGFETVFSLPAGVKFVSVGAVVKGNSTATMSKVVAVD</sequence>
<reference evidence="2" key="1">
    <citation type="journal article" date="2020" name="Stud. Mycol.">
        <title>101 Dothideomycetes genomes: a test case for predicting lifestyles and emergence of pathogens.</title>
        <authorList>
            <person name="Haridas S."/>
            <person name="Albert R."/>
            <person name="Binder M."/>
            <person name="Bloem J."/>
            <person name="Labutti K."/>
            <person name="Salamov A."/>
            <person name="Andreopoulos B."/>
            <person name="Baker S."/>
            <person name="Barry K."/>
            <person name="Bills G."/>
            <person name="Bluhm B."/>
            <person name="Cannon C."/>
            <person name="Castanera R."/>
            <person name="Culley D."/>
            <person name="Daum C."/>
            <person name="Ezra D."/>
            <person name="Gonzalez J."/>
            <person name="Henrissat B."/>
            <person name="Kuo A."/>
            <person name="Liang C."/>
            <person name="Lipzen A."/>
            <person name="Lutzoni F."/>
            <person name="Magnuson J."/>
            <person name="Mondo S."/>
            <person name="Nolan M."/>
            <person name="Ohm R."/>
            <person name="Pangilinan J."/>
            <person name="Park H.-J."/>
            <person name="Ramirez L."/>
            <person name="Alfaro M."/>
            <person name="Sun H."/>
            <person name="Tritt A."/>
            <person name="Yoshinaga Y."/>
            <person name="Zwiers L.-H."/>
            <person name="Turgeon B."/>
            <person name="Goodwin S."/>
            <person name="Spatafora J."/>
            <person name="Crous P."/>
            <person name="Grigoriev I."/>
        </authorList>
    </citation>
    <scope>NUCLEOTIDE SEQUENCE</scope>
    <source>
        <strain evidence="2">CBS 133067</strain>
    </source>
</reference>
<keyword evidence="1" id="KW-0732">Signal</keyword>
<dbReference type="AlphaFoldDB" id="A0A9P4M3X8"/>
<dbReference type="InterPro" id="IPR039535">
    <property type="entry name" value="ASST-like"/>
</dbReference>
<gene>
    <name evidence="2" type="ORF">NA57DRAFT_78976</name>
</gene>
<evidence type="ECO:0000313" key="2">
    <source>
        <dbReference type="EMBL" id="KAF2096208.1"/>
    </source>
</evidence>
<dbReference type="InterPro" id="IPR053143">
    <property type="entry name" value="Arylsulfate_ST"/>
</dbReference>
<comment type="caution">
    <text evidence="2">The sequence shown here is derived from an EMBL/GenBank/DDBJ whole genome shotgun (WGS) entry which is preliminary data.</text>
</comment>
<dbReference type="PANTHER" id="PTHR35340">
    <property type="entry name" value="PQQ ENZYME REPEAT PROTEIN-RELATED"/>
    <property type="match status" value="1"/>
</dbReference>
<dbReference type="OrthoDB" id="5427350at2759"/>
<feature type="chain" id="PRO_5040396134" description="ASST-domain-containing protein" evidence="1">
    <location>
        <begin position="24"/>
        <end position="542"/>
    </location>
</feature>
<keyword evidence="3" id="KW-1185">Reference proteome</keyword>
<feature type="signal peptide" evidence="1">
    <location>
        <begin position="1"/>
        <end position="23"/>
    </location>
</feature>
<dbReference type="Proteomes" id="UP000799772">
    <property type="component" value="Unassembled WGS sequence"/>
</dbReference>
<organism evidence="2 3">
    <name type="scientific">Rhizodiscina lignyota</name>
    <dbReference type="NCBI Taxonomy" id="1504668"/>
    <lineage>
        <taxon>Eukaryota</taxon>
        <taxon>Fungi</taxon>
        <taxon>Dikarya</taxon>
        <taxon>Ascomycota</taxon>
        <taxon>Pezizomycotina</taxon>
        <taxon>Dothideomycetes</taxon>
        <taxon>Pleosporomycetidae</taxon>
        <taxon>Aulographales</taxon>
        <taxon>Rhizodiscinaceae</taxon>
        <taxon>Rhizodiscina</taxon>
    </lineage>
</organism>
<name>A0A9P4M3X8_9PEZI</name>
<evidence type="ECO:0008006" key="4">
    <source>
        <dbReference type="Google" id="ProtNLM"/>
    </source>
</evidence>